<name>A0A8T0HWP2_CERPU</name>
<evidence type="ECO:0000256" key="1">
    <source>
        <dbReference type="SAM" id="Phobius"/>
    </source>
</evidence>
<dbReference type="EMBL" id="CM026425">
    <property type="protein sequence ID" value="KAG0575484.1"/>
    <property type="molecule type" value="Genomic_DNA"/>
</dbReference>
<dbReference type="AlphaFoldDB" id="A0A8T0HWP2"/>
<sequence length="182" mass="19293">MRLLAADVSMGPGDVTMASGDVASLVQAQYDGITNIPIVAAFLSFVVAQSLKFFTTWYKEKRWDVQRLYGSGGMPSSHSSTVMGLACAIGLREGVGGPLFAIAFVLACVVMYDASGVRLQAGRQAEVLNQIVFDLPPEHPLSDSRPLKEFLGHTPPQVAAGALLGCLIAYTLHLLSLVTPAT</sequence>
<keyword evidence="1" id="KW-1133">Transmembrane helix</keyword>
<comment type="caution">
    <text evidence="2">The sequence shown here is derived from an EMBL/GenBank/DDBJ whole genome shotgun (WGS) entry which is preliminary data.</text>
</comment>
<evidence type="ECO:0000313" key="3">
    <source>
        <dbReference type="Proteomes" id="UP000822688"/>
    </source>
</evidence>
<organism evidence="2 3">
    <name type="scientific">Ceratodon purpureus</name>
    <name type="common">Fire moss</name>
    <name type="synonym">Dicranum purpureum</name>
    <dbReference type="NCBI Taxonomy" id="3225"/>
    <lineage>
        <taxon>Eukaryota</taxon>
        <taxon>Viridiplantae</taxon>
        <taxon>Streptophyta</taxon>
        <taxon>Embryophyta</taxon>
        <taxon>Bryophyta</taxon>
        <taxon>Bryophytina</taxon>
        <taxon>Bryopsida</taxon>
        <taxon>Dicranidae</taxon>
        <taxon>Pseudoditrichales</taxon>
        <taxon>Ditrichaceae</taxon>
        <taxon>Ceratodon</taxon>
    </lineage>
</organism>
<reference evidence="2" key="1">
    <citation type="submission" date="2020-06" db="EMBL/GenBank/DDBJ databases">
        <title>WGS assembly of Ceratodon purpureus strain R40.</title>
        <authorList>
            <person name="Carey S.B."/>
            <person name="Jenkins J."/>
            <person name="Shu S."/>
            <person name="Lovell J.T."/>
            <person name="Sreedasyam A."/>
            <person name="Maumus F."/>
            <person name="Tiley G.P."/>
            <person name="Fernandez-Pozo N."/>
            <person name="Barry K."/>
            <person name="Chen C."/>
            <person name="Wang M."/>
            <person name="Lipzen A."/>
            <person name="Daum C."/>
            <person name="Saski C.A."/>
            <person name="Payton A.C."/>
            <person name="Mcbreen J.C."/>
            <person name="Conrad R.E."/>
            <person name="Kollar L.M."/>
            <person name="Olsson S."/>
            <person name="Huttunen S."/>
            <person name="Landis J.B."/>
            <person name="Wickett N.J."/>
            <person name="Johnson M.G."/>
            <person name="Rensing S.A."/>
            <person name="Grimwood J."/>
            <person name="Schmutz J."/>
            <person name="Mcdaniel S.F."/>
        </authorList>
    </citation>
    <scope>NUCLEOTIDE SEQUENCE</scope>
    <source>
        <strain evidence="2">R40</strain>
    </source>
</reference>
<keyword evidence="3" id="KW-1185">Reference proteome</keyword>
<dbReference type="Proteomes" id="UP000822688">
    <property type="component" value="Chromosome 5"/>
</dbReference>
<dbReference type="Pfam" id="PF02681">
    <property type="entry name" value="DUF212"/>
    <property type="match status" value="1"/>
</dbReference>
<evidence type="ECO:0008006" key="4">
    <source>
        <dbReference type="Google" id="ProtNLM"/>
    </source>
</evidence>
<evidence type="ECO:0000313" key="2">
    <source>
        <dbReference type="EMBL" id="KAG0575484.1"/>
    </source>
</evidence>
<dbReference type="PANTHER" id="PTHR31446">
    <property type="entry name" value="ACID PHOSPHATASE/VANADIUM-DEPENDENT HALOPEROXIDASE-RELATED PROTEIN"/>
    <property type="match status" value="1"/>
</dbReference>
<proteinExistence type="predicted"/>
<dbReference type="InterPro" id="IPR003832">
    <property type="entry name" value="DUF212"/>
</dbReference>
<gene>
    <name evidence="2" type="ORF">KC19_5G007100</name>
</gene>
<accession>A0A8T0HWP2</accession>
<keyword evidence="1" id="KW-0472">Membrane</keyword>
<dbReference type="PANTHER" id="PTHR31446:SF29">
    <property type="entry name" value="ACID PHOSPHATASE_VANADIUM-DEPENDENT HALOPEROXIDASE-RELATED PROTEIN"/>
    <property type="match status" value="1"/>
</dbReference>
<protein>
    <recommendedName>
        <fullName evidence="4">Acid phosphatase/vanadium-dependent haloperoxidase-related protein</fullName>
    </recommendedName>
</protein>
<dbReference type="OrthoDB" id="1716650at2759"/>
<feature type="transmembrane region" description="Helical" evidence="1">
    <location>
        <begin position="38"/>
        <end position="58"/>
    </location>
</feature>
<feature type="transmembrane region" description="Helical" evidence="1">
    <location>
        <begin position="158"/>
        <end position="178"/>
    </location>
</feature>
<keyword evidence="1" id="KW-0812">Transmembrane</keyword>
<feature type="transmembrane region" description="Helical" evidence="1">
    <location>
        <begin position="95"/>
        <end position="112"/>
    </location>
</feature>